<dbReference type="EnsemblBacteria" id="ACZ18495">
    <property type="protein sequence ID" value="ACZ18495"/>
    <property type="gene ID" value="Taci_0258"/>
</dbReference>
<keyword evidence="1 5" id="KW-0808">Transferase</keyword>
<dbReference type="PRINTS" id="PR00471">
    <property type="entry name" value="ACETATEKNASE"/>
</dbReference>
<dbReference type="Pfam" id="PF00871">
    <property type="entry name" value="Acetate_kinase"/>
    <property type="match status" value="1"/>
</dbReference>
<dbReference type="InterPro" id="IPR043129">
    <property type="entry name" value="ATPase_NBD"/>
</dbReference>
<proteinExistence type="inferred from homology"/>
<keyword evidence="4" id="KW-0067">ATP-binding</keyword>
<dbReference type="Proteomes" id="UP000002030">
    <property type="component" value="Chromosome"/>
</dbReference>
<dbReference type="EC" id="2.7.2.7" evidence="6"/>
<evidence type="ECO:0000313" key="7">
    <source>
        <dbReference type="Proteomes" id="UP000002030"/>
    </source>
</evidence>
<evidence type="ECO:0000256" key="2">
    <source>
        <dbReference type="ARBA" id="ARBA00022741"/>
    </source>
</evidence>
<evidence type="ECO:0000256" key="4">
    <source>
        <dbReference type="ARBA" id="ARBA00022840"/>
    </source>
</evidence>
<protein>
    <submittedName>
        <fullName evidence="6">Butyrate kinase</fullName>
        <ecNumber evidence="6">2.7.2.7</ecNumber>
    </submittedName>
</protein>
<evidence type="ECO:0000256" key="1">
    <source>
        <dbReference type="ARBA" id="ARBA00022679"/>
    </source>
</evidence>
<keyword evidence="3 5" id="KW-0418">Kinase</keyword>
<dbReference type="STRING" id="525903.Taci_0258"/>
<organism evidence="6 7">
    <name type="scientific">Thermanaerovibrio acidaminovorans (strain ATCC 49978 / DSM 6589 / Su883)</name>
    <name type="common">Selenomonas acidaminovorans</name>
    <dbReference type="NCBI Taxonomy" id="525903"/>
    <lineage>
        <taxon>Bacteria</taxon>
        <taxon>Thermotogati</taxon>
        <taxon>Synergistota</taxon>
        <taxon>Synergistia</taxon>
        <taxon>Synergistales</taxon>
        <taxon>Synergistaceae</taxon>
        <taxon>Thermanaerovibrio</taxon>
    </lineage>
</organism>
<evidence type="ECO:0000256" key="3">
    <source>
        <dbReference type="ARBA" id="ARBA00022777"/>
    </source>
</evidence>
<accession>D1B892</accession>
<sequence>MRCLLGLNLSSRGLEFLARRDDGTTPLSGLIQLGQGDRPSASGLAERTVSSLGDLVVSAVAASGGFDGCTEGGVLPLSDPDRDMLASSGPMGLAPLVALELSHMLGVEALLVEPFTAREGVRGLTGLPELPIRPLRHAPQVKWCYLRAREEGLYPPEASAVVAYLGRGTSVCALKGGRVVDSNNPEETGPFSVAFAGSLPAMELVRRAMSGALRREDLTRLVAGGGGVVGYLGTYDLVEVEALYHRGDQKARLVVEAMAHQLAQEMGSMAQSLGGRVDFMALCGGGAAFAALAERVSQRVQWIAPVLRYPEVDALESVVQLALRHLATRGQPG</sequence>
<keyword evidence="2" id="KW-0547">Nucleotide-binding</keyword>
<gene>
    <name evidence="6" type="ordered locus">Taci_0258</name>
</gene>
<reference evidence="6 7" key="1">
    <citation type="journal article" date="2009" name="Stand. Genomic Sci.">
        <title>Complete genome sequence of Thermanaerovibrio acidaminovorans type strain (Su883).</title>
        <authorList>
            <person name="Chovatia M."/>
            <person name="Sikorski J."/>
            <person name="Schroder M."/>
            <person name="Lapidus A."/>
            <person name="Nolan M."/>
            <person name="Tice H."/>
            <person name="Glavina Del Rio T."/>
            <person name="Copeland A."/>
            <person name="Cheng J.F."/>
            <person name="Lucas S."/>
            <person name="Chen F."/>
            <person name="Bruce D."/>
            <person name="Goodwin L."/>
            <person name="Pitluck S."/>
            <person name="Ivanova N."/>
            <person name="Mavromatis K."/>
            <person name="Ovchinnikova G."/>
            <person name="Pati A."/>
            <person name="Chen A."/>
            <person name="Palaniappan K."/>
            <person name="Land M."/>
            <person name="Hauser L."/>
            <person name="Chang Y.J."/>
            <person name="Jeffries C.D."/>
            <person name="Chain P."/>
            <person name="Saunders E."/>
            <person name="Detter J.C."/>
            <person name="Brettin T."/>
            <person name="Rohde M."/>
            <person name="Goker M."/>
            <person name="Spring S."/>
            <person name="Bristow J."/>
            <person name="Markowitz V."/>
            <person name="Hugenholtz P."/>
            <person name="Kyrpides N.C."/>
            <person name="Klenk H.P."/>
            <person name="Eisen J.A."/>
        </authorList>
    </citation>
    <scope>NUCLEOTIDE SEQUENCE [LARGE SCALE GENOMIC DNA]</scope>
    <source>
        <strain evidence="7">ATCC 49978 / DSM 6589 / Su883</strain>
    </source>
</reference>
<dbReference type="SUPFAM" id="SSF53067">
    <property type="entry name" value="Actin-like ATPase domain"/>
    <property type="match status" value="2"/>
</dbReference>
<keyword evidence="7" id="KW-1185">Reference proteome</keyword>
<dbReference type="RefSeq" id="WP_012869011.1">
    <property type="nucleotide sequence ID" value="NC_013522.1"/>
</dbReference>
<dbReference type="GO" id="GO:0008776">
    <property type="term" value="F:acetate kinase activity"/>
    <property type="evidence" value="ECO:0007669"/>
    <property type="project" value="TreeGrafter"/>
</dbReference>
<dbReference type="OrthoDB" id="9771859at2"/>
<dbReference type="eggNOG" id="COG3426">
    <property type="taxonomic scope" value="Bacteria"/>
</dbReference>
<dbReference type="HOGENOM" id="CLU_816203_0_0_0"/>
<dbReference type="PANTHER" id="PTHR21060:SF20">
    <property type="entry name" value="BUTYRATE KINASE 1-RELATED"/>
    <property type="match status" value="1"/>
</dbReference>
<dbReference type="GO" id="GO:0047761">
    <property type="term" value="F:butyrate kinase activity"/>
    <property type="evidence" value="ECO:0007669"/>
    <property type="project" value="UniProtKB-EC"/>
</dbReference>
<dbReference type="GO" id="GO:0005524">
    <property type="term" value="F:ATP binding"/>
    <property type="evidence" value="ECO:0007669"/>
    <property type="project" value="UniProtKB-KW"/>
</dbReference>
<dbReference type="Gene3D" id="3.30.420.40">
    <property type="match status" value="1"/>
</dbReference>
<dbReference type="EMBL" id="CP001818">
    <property type="protein sequence ID" value="ACZ18495.1"/>
    <property type="molecule type" value="Genomic_DNA"/>
</dbReference>
<dbReference type="GO" id="GO:0006083">
    <property type="term" value="P:acetate metabolic process"/>
    <property type="evidence" value="ECO:0007669"/>
    <property type="project" value="TreeGrafter"/>
</dbReference>
<name>D1B892_THEAS</name>
<dbReference type="InterPro" id="IPR000890">
    <property type="entry name" value="Aliphatic_acid_kin_short-chain"/>
</dbReference>
<dbReference type="PANTHER" id="PTHR21060">
    <property type="entry name" value="ACETATE KINASE"/>
    <property type="match status" value="1"/>
</dbReference>
<evidence type="ECO:0000313" key="6">
    <source>
        <dbReference type="EMBL" id="ACZ18495.1"/>
    </source>
</evidence>
<dbReference type="AlphaFoldDB" id="D1B892"/>
<dbReference type="KEGG" id="tai:Taci_0258"/>
<comment type="similarity">
    <text evidence="5">Belongs to the acetokinase family.</text>
</comment>
<evidence type="ECO:0000256" key="5">
    <source>
        <dbReference type="RuleBase" id="RU003835"/>
    </source>
</evidence>